<keyword evidence="1" id="KW-0813">Transport</keyword>
<dbReference type="InterPro" id="IPR027417">
    <property type="entry name" value="P-loop_NTPase"/>
</dbReference>
<dbReference type="STRING" id="28122.SAMN02745108_00796"/>
<gene>
    <name evidence="6" type="ORF">SAMN02745108_00796</name>
    <name evidence="5" type="ORF">SAMN05720469_13327</name>
</gene>
<dbReference type="PANTHER" id="PTHR43023:SF6">
    <property type="entry name" value="INTERMEMBRANE PHOSPHOLIPID TRANSPORT SYSTEM ATP-BINDING PROTEIN MLAF"/>
    <property type="match status" value="1"/>
</dbReference>
<dbReference type="Proteomes" id="UP000184275">
    <property type="component" value="Unassembled WGS sequence"/>
</dbReference>
<dbReference type="PROSITE" id="PS50893">
    <property type="entry name" value="ABC_TRANSPORTER_2"/>
    <property type="match status" value="1"/>
</dbReference>
<accession>A0A1M6XPP7</accession>
<keyword evidence="2" id="KW-0547">Nucleotide-binding</keyword>
<dbReference type="CDD" id="cd03261">
    <property type="entry name" value="ABC_Org_Solvent_Resistant"/>
    <property type="match status" value="1"/>
</dbReference>
<accession>A0A1T4L8D0</accession>
<dbReference type="SMART" id="SM00382">
    <property type="entry name" value="AAA"/>
    <property type="match status" value="1"/>
</dbReference>
<keyword evidence="3 5" id="KW-0067">ATP-binding</keyword>
<dbReference type="SUPFAM" id="SSF52540">
    <property type="entry name" value="P-loop containing nucleoside triphosphate hydrolases"/>
    <property type="match status" value="1"/>
</dbReference>
<reference evidence="5" key="2">
    <citation type="submission" date="2016-11" db="EMBL/GenBank/DDBJ databases">
        <authorList>
            <person name="Jaros S."/>
            <person name="Januszkiewicz K."/>
            <person name="Wedrychowicz H."/>
        </authorList>
    </citation>
    <scope>NUCLEOTIDE SEQUENCE [LARGE SCALE GENOMIC DNA]</scope>
    <source>
        <strain evidence="5">UWOS</strain>
    </source>
</reference>
<dbReference type="Proteomes" id="UP000190449">
    <property type="component" value="Unassembled WGS sequence"/>
</dbReference>
<dbReference type="InterPro" id="IPR003439">
    <property type="entry name" value="ABC_transporter-like_ATP-bd"/>
</dbReference>
<dbReference type="AlphaFoldDB" id="A0A1M6XPP7"/>
<dbReference type="GO" id="GO:0016887">
    <property type="term" value="F:ATP hydrolysis activity"/>
    <property type="evidence" value="ECO:0007669"/>
    <property type="project" value="InterPro"/>
</dbReference>
<evidence type="ECO:0000313" key="7">
    <source>
        <dbReference type="Proteomes" id="UP000184275"/>
    </source>
</evidence>
<dbReference type="Pfam" id="PF00005">
    <property type="entry name" value="ABC_tran"/>
    <property type="match status" value="1"/>
</dbReference>
<protein>
    <submittedName>
        <fullName evidence="5">Phospholipid/cholesterol/gamma-HCH transport system ATP-binding protein</fullName>
    </submittedName>
</protein>
<reference evidence="6 8" key="3">
    <citation type="submission" date="2017-02" db="EMBL/GenBank/DDBJ databases">
        <authorList>
            <person name="Peterson S.W."/>
        </authorList>
    </citation>
    <scope>NUCLEOTIDE SEQUENCE [LARGE SCALE GENOMIC DNA]</scope>
    <source>
        <strain evidence="6 8">ATCC 43854</strain>
    </source>
</reference>
<evidence type="ECO:0000256" key="2">
    <source>
        <dbReference type="ARBA" id="ARBA00022741"/>
    </source>
</evidence>
<dbReference type="EMBL" id="FRAW01000033">
    <property type="protein sequence ID" value="SHL07982.1"/>
    <property type="molecule type" value="Genomic_DNA"/>
</dbReference>
<dbReference type="PANTHER" id="PTHR43023">
    <property type="entry name" value="PROTEIN TRIGALACTOSYLDIACYLGLYCEROL 3, CHLOROPLASTIC"/>
    <property type="match status" value="1"/>
</dbReference>
<evidence type="ECO:0000313" key="5">
    <source>
        <dbReference type="EMBL" id="SHL07982.1"/>
    </source>
</evidence>
<organism evidence="5 7">
    <name type="scientific">Fibrobacter intestinalis</name>
    <dbReference type="NCBI Taxonomy" id="28122"/>
    <lineage>
        <taxon>Bacteria</taxon>
        <taxon>Pseudomonadati</taxon>
        <taxon>Fibrobacterota</taxon>
        <taxon>Fibrobacteria</taxon>
        <taxon>Fibrobacterales</taxon>
        <taxon>Fibrobacteraceae</taxon>
        <taxon>Fibrobacter</taxon>
    </lineage>
</organism>
<dbReference type="RefSeq" id="WP_073305803.1">
    <property type="nucleotide sequence ID" value="NZ_FRAW01000033.1"/>
</dbReference>
<keyword evidence="7" id="KW-1185">Reference proteome</keyword>
<dbReference type="Gene3D" id="3.40.50.300">
    <property type="entry name" value="P-loop containing nucleotide triphosphate hydrolases"/>
    <property type="match status" value="1"/>
</dbReference>
<evidence type="ECO:0000256" key="1">
    <source>
        <dbReference type="ARBA" id="ARBA00022448"/>
    </source>
</evidence>
<evidence type="ECO:0000256" key="3">
    <source>
        <dbReference type="ARBA" id="ARBA00022840"/>
    </source>
</evidence>
<evidence type="ECO:0000259" key="4">
    <source>
        <dbReference type="PROSITE" id="PS50893"/>
    </source>
</evidence>
<evidence type="ECO:0000313" key="8">
    <source>
        <dbReference type="Proteomes" id="UP000190449"/>
    </source>
</evidence>
<dbReference type="GO" id="GO:0005524">
    <property type="term" value="F:ATP binding"/>
    <property type="evidence" value="ECO:0007669"/>
    <property type="project" value="UniProtKB-KW"/>
</dbReference>
<dbReference type="InterPro" id="IPR017871">
    <property type="entry name" value="ABC_transporter-like_CS"/>
</dbReference>
<feature type="domain" description="ABC transporter" evidence="4">
    <location>
        <begin position="13"/>
        <end position="251"/>
    </location>
</feature>
<dbReference type="PROSITE" id="PS00211">
    <property type="entry name" value="ABC_TRANSPORTER_1"/>
    <property type="match status" value="1"/>
</dbReference>
<dbReference type="EMBL" id="FUWU01000010">
    <property type="protein sequence ID" value="SJZ50893.1"/>
    <property type="molecule type" value="Genomic_DNA"/>
</dbReference>
<evidence type="ECO:0000313" key="6">
    <source>
        <dbReference type="EMBL" id="SJZ50893.1"/>
    </source>
</evidence>
<name>A0A1M6XPP7_9BACT</name>
<proteinExistence type="predicted"/>
<dbReference type="InterPro" id="IPR003593">
    <property type="entry name" value="AAA+_ATPase"/>
</dbReference>
<sequence>MPNVNIDSNDIMIQLRGLKKSFGTQTVLADVNLDIRRGETMVIIGQSGGGKSVILKHMIGLLQPDEGEVVVDGVTISTPKFFDTRTIRKKMGMLFQSGALFDSMDTGENIAFALREHHPELSEKRVQEIVTEKLKLINLVPEFRTKMPSELSGGMRKRVALARAIALNPEILLYDEPTTGLDPITSDVINDLILDMQSKLGVTSVVVTHDMVSAFKVADRIAMLYKGRIIEVGTVEEIKNTSNPFVQQFITGKRKINPEETRPVSGQ</sequence>
<reference evidence="7" key="1">
    <citation type="submission" date="2016-11" db="EMBL/GenBank/DDBJ databases">
        <authorList>
            <person name="Varghese N."/>
            <person name="Submissions S."/>
        </authorList>
    </citation>
    <scope>NUCLEOTIDE SEQUENCE [LARGE SCALE GENOMIC DNA]</scope>
    <source>
        <strain evidence="7">UWOS</strain>
    </source>
</reference>